<dbReference type="EMBL" id="AP004652">
    <property type="protein sequence ID" value="BAD12952.1"/>
    <property type="molecule type" value="Genomic_DNA"/>
</dbReference>
<dbReference type="EMBL" id="AP005490">
    <property type="protein sequence ID" value="BAD03640.1"/>
    <property type="molecule type" value="Genomic_DNA"/>
</dbReference>
<evidence type="ECO:0000313" key="1">
    <source>
        <dbReference type="EMBL" id="BAD03640.1"/>
    </source>
</evidence>
<proteinExistence type="predicted"/>
<organism evidence="1 3">
    <name type="scientific">Oryza sativa subsp. japonica</name>
    <name type="common">Rice</name>
    <dbReference type="NCBI Taxonomy" id="39947"/>
    <lineage>
        <taxon>Eukaryota</taxon>
        <taxon>Viridiplantae</taxon>
        <taxon>Streptophyta</taxon>
        <taxon>Embryophyta</taxon>
        <taxon>Tracheophyta</taxon>
        <taxon>Spermatophyta</taxon>
        <taxon>Magnoliopsida</taxon>
        <taxon>Liliopsida</taxon>
        <taxon>Poales</taxon>
        <taxon>Poaceae</taxon>
        <taxon>BOP clade</taxon>
        <taxon>Oryzoideae</taxon>
        <taxon>Oryzeae</taxon>
        <taxon>Oryzinae</taxon>
        <taxon>Oryza</taxon>
        <taxon>Oryza sativa</taxon>
    </lineage>
</organism>
<gene>
    <name evidence="1" type="ORF">OSJNBa0049I01.31</name>
    <name evidence="2" type="ORF">P0002F11.2</name>
</gene>
<name>Q6Z0G6_ORYSJ</name>
<reference evidence="1" key="2">
    <citation type="submission" date="2002-07" db="EMBL/GenBank/DDBJ databases">
        <title>Oryza sativa nipponbare(GA3) genomic DNA, chromosome 8, BAC clone:OSJNBa0049I01.</title>
        <authorList>
            <person name="Sasaki T."/>
            <person name="Matsumoto T."/>
            <person name="Katayose Y."/>
        </authorList>
    </citation>
    <scope>NUCLEOTIDE SEQUENCE</scope>
</reference>
<sequence length="106" mass="11805">MCGRTLGLIEAGGDRHSRSVESNTLVGWPGTFDELRSTGRRLDVALGSFGGYEGSMVICRLRLAARLMGGQSEVGAGCGLEVEQQRWRYPWVNFYFWFEGVDKVLQ</sequence>
<reference evidence="3" key="4">
    <citation type="journal article" date="2008" name="Nucleic Acids Res.">
        <title>The rice annotation project database (RAP-DB): 2008 update.</title>
        <authorList>
            <consortium name="The rice annotation project (RAP)"/>
        </authorList>
    </citation>
    <scope>GENOME REANNOTATION</scope>
    <source>
        <strain evidence="3">cv. Nipponbare</strain>
    </source>
</reference>
<dbReference type="AlphaFoldDB" id="Q6Z0G6"/>
<evidence type="ECO:0000313" key="3">
    <source>
        <dbReference type="Proteomes" id="UP000000763"/>
    </source>
</evidence>
<reference evidence="2" key="1">
    <citation type="submission" date="2002-01" db="EMBL/GenBank/DDBJ databases">
        <title>Oryza sativa nipponbare(GA3) genomic DNA, chromosome 8, PAC clone:P0002F11.</title>
        <authorList>
            <person name="Sasaki T."/>
            <person name="Matsumoto T."/>
            <person name="Yamamoto K."/>
        </authorList>
    </citation>
    <scope>NUCLEOTIDE SEQUENCE</scope>
</reference>
<reference evidence="3" key="3">
    <citation type="journal article" date="2005" name="Nature">
        <title>The map-based sequence of the rice genome.</title>
        <authorList>
            <consortium name="International rice genome sequencing project (IRGSP)"/>
            <person name="Matsumoto T."/>
            <person name="Wu J."/>
            <person name="Kanamori H."/>
            <person name="Katayose Y."/>
            <person name="Fujisawa M."/>
            <person name="Namiki N."/>
            <person name="Mizuno H."/>
            <person name="Yamamoto K."/>
            <person name="Antonio B.A."/>
            <person name="Baba T."/>
            <person name="Sakata K."/>
            <person name="Nagamura Y."/>
            <person name="Aoki H."/>
            <person name="Arikawa K."/>
            <person name="Arita K."/>
            <person name="Bito T."/>
            <person name="Chiden Y."/>
            <person name="Fujitsuka N."/>
            <person name="Fukunaka R."/>
            <person name="Hamada M."/>
            <person name="Harada C."/>
            <person name="Hayashi A."/>
            <person name="Hijishita S."/>
            <person name="Honda M."/>
            <person name="Hosokawa S."/>
            <person name="Ichikawa Y."/>
            <person name="Idonuma A."/>
            <person name="Iijima M."/>
            <person name="Ikeda M."/>
            <person name="Ikeno M."/>
            <person name="Ito K."/>
            <person name="Ito S."/>
            <person name="Ito T."/>
            <person name="Ito Y."/>
            <person name="Ito Y."/>
            <person name="Iwabuchi A."/>
            <person name="Kamiya K."/>
            <person name="Karasawa W."/>
            <person name="Kurita K."/>
            <person name="Katagiri S."/>
            <person name="Kikuta A."/>
            <person name="Kobayashi H."/>
            <person name="Kobayashi N."/>
            <person name="Machita K."/>
            <person name="Maehara T."/>
            <person name="Masukawa M."/>
            <person name="Mizubayashi T."/>
            <person name="Mukai Y."/>
            <person name="Nagasaki H."/>
            <person name="Nagata Y."/>
            <person name="Naito S."/>
            <person name="Nakashima M."/>
            <person name="Nakama Y."/>
            <person name="Nakamichi Y."/>
            <person name="Nakamura M."/>
            <person name="Meguro A."/>
            <person name="Negishi M."/>
            <person name="Ohta I."/>
            <person name="Ohta T."/>
            <person name="Okamoto M."/>
            <person name="Ono N."/>
            <person name="Saji S."/>
            <person name="Sakaguchi M."/>
            <person name="Sakai K."/>
            <person name="Shibata M."/>
            <person name="Shimokawa T."/>
            <person name="Song J."/>
            <person name="Takazaki Y."/>
            <person name="Terasawa K."/>
            <person name="Tsugane M."/>
            <person name="Tsuji K."/>
            <person name="Ueda S."/>
            <person name="Waki K."/>
            <person name="Yamagata H."/>
            <person name="Yamamoto M."/>
            <person name="Yamamoto S."/>
            <person name="Yamane H."/>
            <person name="Yoshiki S."/>
            <person name="Yoshihara R."/>
            <person name="Yukawa K."/>
            <person name="Zhong H."/>
            <person name="Yano M."/>
            <person name="Yuan Q."/>
            <person name="Ouyang S."/>
            <person name="Liu J."/>
            <person name="Jones K.M."/>
            <person name="Gansberger K."/>
            <person name="Moffat K."/>
            <person name="Hill J."/>
            <person name="Bera J."/>
            <person name="Fadrosh D."/>
            <person name="Jin S."/>
            <person name="Johri S."/>
            <person name="Kim M."/>
            <person name="Overton L."/>
            <person name="Reardon M."/>
            <person name="Tsitrin T."/>
            <person name="Vuong H."/>
            <person name="Weaver B."/>
            <person name="Ciecko A."/>
            <person name="Tallon L."/>
            <person name="Jackson J."/>
            <person name="Pai G."/>
            <person name="Aken S.V."/>
            <person name="Utterback T."/>
            <person name="Reidmuller S."/>
            <person name="Feldblyum T."/>
            <person name="Hsiao J."/>
            <person name="Zismann V."/>
            <person name="Iobst S."/>
            <person name="de Vazeille A.R."/>
            <person name="Buell C.R."/>
            <person name="Ying K."/>
            <person name="Li Y."/>
            <person name="Lu T."/>
            <person name="Huang Y."/>
            <person name="Zhao Q."/>
            <person name="Feng Q."/>
            <person name="Zhang L."/>
            <person name="Zhu J."/>
            <person name="Weng Q."/>
            <person name="Mu J."/>
            <person name="Lu Y."/>
            <person name="Fan D."/>
            <person name="Liu Y."/>
            <person name="Guan J."/>
            <person name="Zhang Y."/>
            <person name="Yu S."/>
            <person name="Liu X."/>
            <person name="Zhang Y."/>
            <person name="Hong G."/>
            <person name="Han B."/>
            <person name="Choisne N."/>
            <person name="Demange N."/>
            <person name="Orjeda G."/>
            <person name="Samain S."/>
            <person name="Cattolico L."/>
            <person name="Pelletier E."/>
            <person name="Couloux A."/>
            <person name="Segurens B."/>
            <person name="Wincker P."/>
            <person name="D'Hont A."/>
            <person name="Scarpelli C."/>
            <person name="Weissenbach J."/>
            <person name="Salanoubat M."/>
            <person name="Quetier F."/>
            <person name="Yu Y."/>
            <person name="Kim H.R."/>
            <person name="Rambo T."/>
            <person name="Currie J."/>
            <person name="Collura K."/>
            <person name="Luo M."/>
            <person name="Yang T."/>
            <person name="Ammiraju J.S.S."/>
            <person name="Engler F."/>
            <person name="Soderlund C."/>
            <person name="Wing R.A."/>
            <person name="Palmer L.E."/>
            <person name="de la Bastide M."/>
            <person name="Spiegel L."/>
            <person name="Nascimento L."/>
            <person name="Zutavern T."/>
            <person name="O'Shaughnessy A."/>
            <person name="Dike S."/>
            <person name="Dedhia N."/>
            <person name="Preston R."/>
            <person name="Balija V."/>
            <person name="McCombie W.R."/>
            <person name="Chow T."/>
            <person name="Chen H."/>
            <person name="Chung M."/>
            <person name="Chen C."/>
            <person name="Shaw J."/>
            <person name="Wu H."/>
            <person name="Hsiao K."/>
            <person name="Chao Y."/>
            <person name="Chu M."/>
            <person name="Cheng C."/>
            <person name="Hour A."/>
            <person name="Lee P."/>
            <person name="Lin S."/>
            <person name="Lin Y."/>
            <person name="Liou J."/>
            <person name="Liu S."/>
            <person name="Hsing Y."/>
            <person name="Raghuvanshi S."/>
            <person name="Mohanty A."/>
            <person name="Bharti A.K."/>
            <person name="Gaur A."/>
            <person name="Gupta V."/>
            <person name="Kumar D."/>
            <person name="Ravi V."/>
            <person name="Vij S."/>
            <person name="Kapur A."/>
            <person name="Khurana P."/>
            <person name="Khurana P."/>
            <person name="Khurana J.P."/>
            <person name="Tyagi A.K."/>
            <person name="Gaikwad K."/>
            <person name="Singh A."/>
            <person name="Dalal V."/>
            <person name="Srivastava S."/>
            <person name="Dixit A."/>
            <person name="Pal A.K."/>
            <person name="Ghazi I.A."/>
            <person name="Yadav M."/>
            <person name="Pandit A."/>
            <person name="Bhargava A."/>
            <person name="Sureshbabu K."/>
            <person name="Batra K."/>
            <person name="Sharma T.R."/>
            <person name="Mohapatra T."/>
            <person name="Singh N.K."/>
            <person name="Messing J."/>
            <person name="Nelson A.B."/>
            <person name="Fuks G."/>
            <person name="Kavchok S."/>
            <person name="Keizer G."/>
            <person name="Linton E."/>
            <person name="Llaca V."/>
            <person name="Song R."/>
            <person name="Tanyolac B."/>
            <person name="Young S."/>
            <person name="Ho-Il K."/>
            <person name="Hahn J.H."/>
            <person name="Sangsakoo G."/>
            <person name="Vanavichit A."/>
            <person name="de Mattos Luiz.A.T."/>
            <person name="Zimmer P.D."/>
            <person name="Malone G."/>
            <person name="Dellagostin O."/>
            <person name="de Oliveira A.C."/>
            <person name="Bevan M."/>
            <person name="Bancroft I."/>
            <person name="Minx P."/>
            <person name="Cordum H."/>
            <person name="Wilson R."/>
            <person name="Cheng Z."/>
            <person name="Jin W."/>
            <person name="Jiang J."/>
            <person name="Leong S.A."/>
            <person name="Iwama H."/>
            <person name="Gojobori T."/>
            <person name="Itoh T."/>
            <person name="Niimura Y."/>
            <person name="Fujii Y."/>
            <person name="Habara T."/>
            <person name="Sakai H."/>
            <person name="Sato Y."/>
            <person name="Wilson G."/>
            <person name="Kumar K."/>
            <person name="McCouch S."/>
            <person name="Juretic N."/>
            <person name="Hoen D."/>
            <person name="Wright S."/>
            <person name="Bruskiewich R."/>
            <person name="Bureau T."/>
            <person name="Miyao A."/>
            <person name="Hirochika H."/>
            <person name="Nishikawa T."/>
            <person name="Kadowaki K."/>
            <person name="Sugiura M."/>
            <person name="Burr B."/>
            <person name="Sasaki T."/>
        </authorList>
    </citation>
    <scope>NUCLEOTIDE SEQUENCE [LARGE SCALE GENOMIC DNA]</scope>
    <source>
        <strain evidence="3">cv. Nipponbare</strain>
    </source>
</reference>
<accession>Q6Z0G6</accession>
<dbReference type="Proteomes" id="UP000000763">
    <property type="component" value="Chromosome 8"/>
</dbReference>
<protein>
    <submittedName>
        <fullName evidence="1">Uncharacterized protein</fullName>
    </submittedName>
</protein>
<evidence type="ECO:0000313" key="2">
    <source>
        <dbReference type="EMBL" id="BAD12952.1"/>
    </source>
</evidence>